<dbReference type="Pfam" id="PF04234">
    <property type="entry name" value="CopC"/>
    <property type="match status" value="1"/>
</dbReference>
<dbReference type="InterPro" id="IPR007348">
    <property type="entry name" value="CopC_dom"/>
</dbReference>
<sequence>MALTVIPRPTNRMLTVLALVLVAFLLPVAPASAHETVTGTNPEDGQKLSTTPEAIEISFSDTPLSMGSKIQITDSSGTNWSKGDVEIDGDAAVQPIKSGAPAGEYTVTWRVVSSDSHPIDGTFSFTATNGASPSSAPSPKQTENDSSAPEPSQTETAQATDEEDLKFPASFIVVWILLFVAAVLVIVTLVLQQKHKRQ</sequence>
<evidence type="ECO:0000256" key="7">
    <source>
        <dbReference type="SAM" id="SignalP"/>
    </source>
</evidence>
<dbReference type="InterPro" id="IPR032694">
    <property type="entry name" value="CopC/D"/>
</dbReference>
<name>A0A2A3ZMM6_BREAU</name>
<keyword evidence="6" id="KW-0812">Transmembrane</keyword>
<dbReference type="GO" id="GO:0005886">
    <property type="term" value="C:plasma membrane"/>
    <property type="evidence" value="ECO:0007669"/>
    <property type="project" value="TreeGrafter"/>
</dbReference>
<comment type="caution">
    <text evidence="9">The sequence shown here is derived from an EMBL/GenBank/DDBJ whole genome shotgun (WGS) entry which is preliminary data.</text>
</comment>
<dbReference type="PANTHER" id="PTHR34820">
    <property type="entry name" value="INNER MEMBRANE PROTEIN YEBZ"/>
    <property type="match status" value="1"/>
</dbReference>
<evidence type="ECO:0000256" key="3">
    <source>
        <dbReference type="ARBA" id="ARBA00022729"/>
    </source>
</evidence>
<dbReference type="InterPro" id="IPR014756">
    <property type="entry name" value="Ig_E-set"/>
</dbReference>
<feature type="domain" description="CopC" evidence="8">
    <location>
        <begin position="34"/>
        <end position="126"/>
    </location>
</feature>
<evidence type="ECO:0000313" key="10">
    <source>
        <dbReference type="Proteomes" id="UP000217881"/>
    </source>
</evidence>
<feature type="compositionally biased region" description="Polar residues" evidence="5">
    <location>
        <begin position="123"/>
        <end position="159"/>
    </location>
</feature>
<dbReference type="Proteomes" id="UP000217881">
    <property type="component" value="Unassembled WGS sequence"/>
</dbReference>
<dbReference type="Gene3D" id="2.60.40.1220">
    <property type="match status" value="1"/>
</dbReference>
<dbReference type="PANTHER" id="PTHR34820:SF4">
    <property type="entry name" value="INNER MEMBRANE PROTEIN YEBZ"/>
    <property type="match status" value="1"/>
</dbReference>
<keyword evidence="6" id="KW-1133">Transmembrane helix</keyword>
<dbReference type="GO" id="GO:0046688">
    <property type="term" value="P:response to copper ion"/>
    <property type="evidence" value="ECO:0007669"/>
    <property type="project" value="InterPro"/>
</dbReference>
<dbReference type="InterPro" id="IPR014755">
    <property type="entry name" value="Cu-Rt/internalin_Ig-like"/>
</dbReference>
<dbReference type="GO" id="GO:0005507">
    <property type="term" value="F:copper ion binding"/>
    <property type="evidence" value="ECO:0007669"/>
    <property type="project" value="InterPro"/>
</dbReference>
<dbReference type="SUPFAM" id="SSF81296">
    <property type="entry name" value="E set domains"/>
    <property type="match status" value="1"/>
</dbReference>
<evidence type="ECO:0000256" key="5">
    <source>
        <dbReference type="SAM" id="MobiDB-lite"/>
    </source>
</evidence>
<proteinExistence type="predicted"/>
<evidence type="ECO:0000259" key="8">
    <source>
        <dbReference type="Pfam" id="PF04234"/>
    </source>
</evidence>
<dbReference type="GO" id="GO:0006825">
    <property type="term" value="P:copper ion transport"/>
    <property type="evidence" value="ECO:0007669"/>
    <property type="project" value="InterPro"/>
</dbReference>
<evidence type="ECO:0000256" key="4">
    <source>
        <dbReference type="ARBA" id="ARBA00023008"/>
    </source>
</evidence>
<evidence type="ECO:0000256" key="1">
    <source>
        <dbReference type="ARBA" id="ARBA00004196"/>
    </source>
</evidence>
<dbReference type="GO" id="GO:0030313">
    <property type="term" value="C:cell envelope"/>
    <property type="evidence" value="ECO:0007669"/>
    <property type="project" value="UniProtKB-SubCell"/>
</dbReference>
<reference evidence="9 10" key="1">
    <citation type="journal article" date="2017" name="Elife">
        <title>Extensive horizontal gene transfer in cheese-associated bacteria.</title>
        <authorList>
            <person name="Bonham K.S."/>
            <person name="Wolfe B.E."/>
            <person name="Dutton R.J."/>
        </authorList>
    </citation>
    <scope>NUCLEOTIDE SEQUENCE [LARGE SCALE GENOMIC DNA]</scope>
    <source>
        <strain evidence="9 10">738_8</strain>
    </source>
</reference>
<organism evidence="9 10">
    <name type="scientific">Brevibacterium aurantiacum</name>
    <dbReference type="NCBI Taxonomy" id="273384"/>
    <lineage>
        <taxon>Bacteria</taxon>
        <taxon>Bacillati</taxon>
        <taxon>Actinomycetota</taxon>
        <taxon>Actinomycetes</taxon>
        <taxon>Micrococcales</taxon>
        <taxon>Brevibacteriaceae</taxon>
        <taxon>Brevibacterium</taxon>
    </lineage>
</organism>
<gene>
    <name evidence="9" type="ORF">CIK59_15145</name>
</gene>
<keyword evidence="6" id="KW-0472">Membrane</keyword>
<dbReference type="EMBL" id="NRHA01000019">
    <property type="protein sequence ID" value="PCC52701.1"/>
    <property type="molecule type" value="Genomic_DNA"/>
</dbReference>
<keyword evidence="3 7" id="KW-0732">Signal</keyword>
<evidence type="ECO:0000256" key="6">
    <source>
        <dbReference type="SAM" id="Phobius"/>
    </source>
</evidence>
<dbReference type="AlphaFoldDB" id="A0A2A3ZMM6"/>
<accession>A0A2A3ZMM6</accession>
<keyword evidence="2" id="KW-0479">Metal-binding</keyword>
<evidence type="ECO:0000256" key="2">
    <source>
        <dbReference type="ARBA" id="ARBA00022723"/>
    </source>
</evidence>
<feature type="chain" id="PRO_5013127856" evidence="7">
    <location>
        <begin position="34"/>
        <end position="198"/>
    </location>
</feature>
<feature type="transmembrane region" description="Helical" evidence="6">
    <location>
        <begin position="172"/>
        <end position="191"/>
    </location>
</feature>
<feature type="signal peptide" evidence="7">
    <location>
        <begin position="1"/>
        <end position="33"/>
    </location>
</feature>
<dbReference type="GO" id="GO:0042597">
    <property type="term" value="C:periplasmic space"/>
    <property type="evidence" value="ECO:0007669"/>
    <property type="project" value="InterPro"/>
</dbReference>
<comment type="subcellular location">
    <subcellularLocation>
        <location evidence="1">Cell envelope</location>
    </subcellularLocation>
</comment>
<keyword evidence="4" id="KW-0186">Copper</keyword>
<protein>
    <submittedName>
        <fullName evidence="9">Copper resistance protein CopC</fullName>
    </submittedName>
</protein>
<feature type="region of interest" description="Disordered" evidence="5">
    <location>
        <begin position="122"/>
        <end position="161"/>
    </location>
</feature>
<evidence type="ECO:0000313" key="9">
    <source>
        <dbReference type="EMBL" id="PCC52701.1"/>
    </source>
</evidence>
<dbReference type="RefSeq" id="WP_096146885.1">
    <property type="nucleotide sequence ID" value="NZ_NRHA01000019.1"/>
</dbReference>